<evidence type="ECO:0000313" key="13">
    <source>
        <dbReference type="Proteomes" id="UP000246410"/>
    </source>
</evidence>
<keyword evidence="7 9" id="KW-0012">Acyltransferase</keyword>
<comment type="similarity">
    <text evidence="3 9">Belongs to the acetyltransferase family. EctA subfamily.</text>
</comment>
<dbReference type="InterPro" id="IPR012772">
    <property type="entry name" value="Ectoine_EctA"/>
</dbReference>
<comment type="function">
    <text evidence="1 9">Catalyzes the acetylation of L-2,4-diaminobutyrate (DABA) to gamma-N-acetyl-alpha,gamma-diaminobutyric acid (ADABA) with acetyl coenzyme A.</text>
</comment>
<comment type="pathway">
    <text evidence="2 9">Amine and polyamine biosynthesis; ectoine biosynthesis; L-ectoine from L-aspartate 4-semialdehyde: step 2/3.</text>
</comment>
<dbReference type="Pfam" id="PF00583">
    <property type="entry name" value="Acetyltransf_1"/>
    <property type="match status" value="1"/>
</dbReference>
<protein>
    <recommendedName>
        <fullName evidence="5 9">L-2,4-diaminobutyric acid acetyltransferase</fullName>
        <shortName evidence="9">DABA acetyltransferase</shortName>
        <ecNumber evidence="4 9">2.3.1.178</ecNumber>
    </recommendedName>
</protein>
<dbReference type="AlphaFoldDB" id="A0A317N5Y7"/>
<dbReference type="EMBL" id="QGTL01000013">
    <property type="protein sequence ID" value="PWV70389.1"/>
    <property type="molecule type" value="Genomic_DNA"/>
</dbReference>
<accession>A0A317N5Y7</accession>
<dbReference type="GO" id="GO:0019491">
    <property type="term" value="P:ectoine biosynthetic process"/>
    <property type="evidence" value="ECO:0007669"/>
    <property type="project" value="UniProtKB-UniPathway"/>
</dbReference>
<proteinExistence type="inferred from homology"/>
<dbReference type="EC" id="2.3.1.178" evidence="4 9"/>
<dbReference type="InterPro" id="IPR016181">
    <property type="entry name" value="Acyl_CoA_acyltransferase"/>
</dbReference>
<evidence type="ECO:0000256" key="9">
    <source>
        <dbReference type="RuleBase" id="RU365045"/>
    </source>
</evidence>
<evidence type="ECO:0000256" key="1">
    <source>
        <dbReference type="ARBA" id="ARBA00003741"/>
    </source>
</evidence>
<name>A0A317N5Y7_9NOCA</name>
<dbReference type="SUPFAM" id="SSF55729">
    <property type="entry name" value="Acyl-CoA N-acyltransferases (Nat)"/>
    <property type="match status" value="1"/>
</dbReference>
<evidence type="ECO:0000256" key="3">
    <source>
        <dbReference type="ARBA" id="ARBA00010712"/>
    </source>
</evidence>
<keyword evidence="13" id="KW-1185">Reference proteome</keyword>
<reference evidence="12 13" key="1">
    <citation type="submission" date="2018-05" db="EMBL/GenBank/DDBJ databases">
        <title>Genomic Encyclopedia of Type Strains, Phase IV (KMG-IV): sequencing the most valuable type-strain genomes for metagenomic binning, comparative biology and taxonomic classification.</title>
        <authorList>
            <person name="Goeker M."/>
        </authorList>
    </citation>
    <scope>NUCLEOTIDE SEQUENCE [LARGE SCALE GENOMIC DNA]</scope>
    <source>
        <strain evidence="12 13">DSM 44717</strain>
    </source>
</reference>
<dbReference type="Proteomes" id="UP000246410">
    <property type="component" value="Unassembled WGS sequence"/>
</dbReference>
<dbReference type="PANTHER" id="PTHR43072">
    <property type="entry name" value="N-ACETYLTRANSFERASE"/>
    <property type="match status" value="1"/>
</dbReference>
<evidence type="ECO:0000313" key="12">
    <source>
        <dbReference type="EMBL" id="PWV70389.1"/>
    </source>
</evidence>
<organism evidence="12 13">
    <name type="scientific">Nocardia neocaledoniensis</name>
    <dbReference type="NCBI Taxonomy" id="236511"/>
    <lineage>
        <taxon>Bacteria</taxon>
        <taxon>Bacillati</taxon>
        <taxon>Actinomycetota</taxon>
        <taxon>Actinomycetes</taxon>
        <taxon>Mycobacteriales</taxon>
        <taxon>Nocardiaceae</taxon>
        <taxon>Nocardia</taxon>
    </lineage>
</organism>
<sequence length="195" mass="21100">MKTAKSVGNCRDMPSSTMSTESATAPAVLGTEPILRPPRLGDGAQLWRIARDSQVLDVNSSYAYLLWCRDFAATSIVAEVDGRAVGFVIGYIRPDAPDTVFVWQVAVDAEFRGRGLAAAILHALLDAVVPAGITTLETTISPGNTASQALFAAVARERGAELRTVSLFETHDFPDSHEAEQLYVIAPVQRQEERR</sequence>
<evidence type="ECO:0000256" key="10">
    <source>
        <dbReference type="SAM" id="MobiDB-lite"/>
    </source>
</evidence>
<comment type="caution">
    <text evidence="12">The sequence shown here is derived from an EMBL/GenBank/DDBJ whole genome shotgun (WGS) entry which is preliminary data.</text>
</comment>
<dbReference type="UniPathway" id="UPA00067">
    <property type="reaction ID" value="UER00122"/>
</dbReference>
<evidence type="ECO:0000256" key="7">
    <source>
        <dbReference type="ARBA" id="ARBA00023315"/>
    </source>
</evidence>
<dbReference type="CDD" id="cd04301">
    <property type="entry name" value="NAT_SF"/>
    <property type="match status" value="1"/>
</dbReference>
<dbReference type="Gene3D" id="3.40.630.30">
    <property type="match status" value="1"/>
</dbReference>
<dbReference type="PROSITE" id="PS51186">
    <property type="entry name" value="GNAT"/>
    <property type="match status" value="1"/>
</dbReference>
<comment type="catalytic activity">
    <reaction evidence="8 9">
        <text>L-2,4-diaminobutanoate + acetyl-CoA = (2S)-4-acetamido-2-aminobutanoate + CoA + H(+)</text>
        <dbReference type="Rhea" id="RHEA:16901"/>
        <dbReference type="ChEBI" id="CHEBI:15378"/>
        <dbReference type="ChEBI" id="CHEBI:57287"/>
        <dbReference type="ChEBI" id="CHEBI:57288"/>
        <dbReference type="ChEBI" id="CHEBI:58761"/>
        <dbReference type="ChEBI" id="CHEBI:58929"/>
        <dbReference type="EC" id="2.3.1.178"/>
    </reaction>
</comment>
<evidence type="ECO:0000256" key="5">
    <source>
        <dbReference type="ARBA" id="ARBA00017935"/>
    </source>
</evidence>
<evidence type="ECO:0000256" key="8">
    <source>
        <dbReference type="ARBA" id="ARBA00048924"/>
    </source>
</evidence>
<dbReference type="NCBIfam" id="TIGR02406">
    <property type="entry name" value="ectoine_EctA"/>
    <property type="match status" value="1"/>
</dbReference>
<keyword evidence="6 9" id="KW-0808">Transferase</keyword>
<evidence type="ECO:0000256" key="2">
    <source>
        <dbReference type="ARBA" id="ARBA00004978"/>
    </source>
</evidence>
<feature type="domain" description="N-acetyltransferase" evidence="11">
    <location>
        <begin position="33"/>
        <end position="180"/>
    </location>
</feature>
<feature type="region of interest" description="Disordered" evidence="10">
    <location>
        <begin position="1"/>
        <end position="22"/>
    </location>
</feature>
<evidence type="ECO:0000259" key="11">
    <source>
        <dbReference type="PROSITE" id="PS51186"/>
    </source>
</evidence>
<dbReference type="RefSeq" id="WP_425271611.1">
    <property type="nucleotide sequence ID" value="NZ_JBFAHU010000001.1"/>
</dbReference>
<evidence type="ECO:0000256" key="6">
    <source>
        <dbReference type="ARBA" id="ARBA00022679"/>
    </source>
</evidence>
<dbReference type="PANTHER" id="PTHR43072:SF60">
    <property type="entry name" value="L-2,4-DIAMINOBUTYRIC ACID ACETYLTRANSFERASE"/>
    <property type="match status" value="1"/>
</dbReference>
<dbReference type="GO" id="GO:0033816">
    <property type="term" value="F:diaminobutyrate acetyltransferase activity"/>
    <property type="evidence" value="ECO:0007669"/>
    <property type="project" value="UniProtKB-EC"/>
</dbReference>
<dbReference type="InterPro" id="IPR000182">
    <property type="entry name" value="GNAT_dom"/>
</dbReference>
<evidence type="ECO:0000256" key="4">
    <source>
        <dbReference type="ARBA" id="ARBA00012355"/>
    </source>
</evidence>
<gene>
    <name evidence="9" type="primary">ectA</name>
    <name evidence="12" type="ORF">DFR69_113102</name>
</gene>